<sequence length="302" mass="34084">MICPVCRGATRRLFARHGHWIRGCEVCGHHCAEVAASEGHVARVYDDPYFEGGGDGYPDYLCEGDLLRAHGQWYARLLRRYTIPGAVLDVGTAGGFVLRGFLDSGWRGRGIEPNPRMADHARTRLGLGVDVGTLEGLQRDERYDLVSMIQVVAHFYDLRKALQRAAKATRPAGFWLVETWDRESWTARVFGRHWHEYSPPSVLHWFSPEGLRRLAGQFGLREVGRGRPPKWIGGAHARSLLRHKLKGSRLERFTDGLLGVIPDRLAIPYIGDDLFWALFQATVSFKEFRDAPPRQSFPGPGQ</sequence>
<dbReference type="CDD" id="cd02440">
    <property type="entry name" value="AdoMet_MTases"/>
    <property type="match status" value="1"/>
</dbReference>
<dbReference type="AlphaFoldDB" id="A0A1F6CAX8"/>
<proteinExistence type="predicted"/>
<evidence type="ECO:0000313" key="2">
    <source>
        <dbReference type="Proteomes" id="UP000178606"/>
    </source>
</evidence>
<evidence type="ECO:0000313" key="1">
    <source>
        <dbReference type="EMBL" id="OGG46087.1"/>
    </source>
</evidence>
<reference evidence="1 2" key="1">
    <citation type="journal article" date="2016" name="Nat. Commun.">
        <title>Thousands of microbial genomes shed light on interconnected biogeochemical processes in an aquifer system.</title>
        <authorList>
            <person name="Anantharaman K."/>
            <person name="Brown C.T."/>
            <person name="Hug L.A."/>
            <person name="Sharon I."/>
            <person name="Castelle C.J."/>
            <person name="Probst A.J."/>
            <person name="Thomas B.C."/>
            <person name="Singh A."/>
            <person name="Wilkins M.J."/>
            <person name="Karaoz U."/>
            <person name="Brodie E.L."/>
            <person name="Williams K.H."/>
            <person name="Hubbard S.S."/>
            <person name="Banfield J.F."/>
        </authorList>
    </citation>
    <scope>NUCLEOTIDE SEQUENCE [LARGE SCALE GENOMIC DNA]</scope>
    <source>
        <strain evidence="2">RIFCSPLOWO2_12_FULL_64_10</strain>
    </source>
</reference>
<dbReference type="EMBL" id="MFKF01000343">
    <property type="protein sequence ID" value="OGG46087.1"/>
    <property type="molecule type" value="Genomic_DNA"/>
</dbReference>
<dbReference type="Pfam" id="PF13489">
    <property type="entry name" value="Methyltransf_23"/>
    <property type="match status" value="1"/>
</dbReference>
<gene>
    <name evidence="1" type="ORF">A3F84_09885</name>
</gene>
<comment type="caution">
    <text evidence="1">The sequence shown here is derived from an EMBL/GenBank/DDBJ whole genome shotgun (WGS) entry which is preliminary data.</text>
</comment>
<protein>
    <recommendedName>
        <fullName evidence="3">Methyltransferase</fullName>
    </recommendedName>
</protein>
<dbReference type="InterPro" id="IPR029063">
    <property type="entry name" value="SAM-dependent_MTases_sf"/>
</dbReference>
<evidence type="ECO:0008006" key="3">
    <source>
        <dbReference type="Google" id="ProtNLM"/>
    </source>
</evidence>
<name>A0A1F6CAX8_HANXR</name>
<dbReference type="SUPFAM" id="SSF53335">
    <property type="entry name" value="S-adenosyl-L-methionine-dependent methyltransferases"/>
    <property type="match status" value="1"/>
</dbReference>
<dbReference type="Gene3D" id="3.40.50.150">
    <property type="entry name" value="Vaccinia Virus protein VP39"/>
    <property type="match status" value="1"/>
</dbReference>
<dbReference type="Proteomes" id="UP000178606">
    <property type="component" value="Unassembled WGS sequence"/>
</dbReference>
<accession>A0A1F6CAX8</accession>
<organism evidence="1 2">
    <name type="scientific">Handelsmanbacteria sp. (strain RIFCSPLOWO2_12_FULL_64_10)</name>
    <dbReference type="NCBI Taxonomy" id="1817868"/>
    <lineage>
        <taxon>Bacteria</taxon>
        <taxon>Candidatus Handelsmaniibacteriota</taxon>
    </lineage>
</organism>